<evidence type="ECO:0000256" key="6">
    <source>
        <dbReference type="SAM" id="Phobius"/>
    </source>
</evidence>
<dbReference type="Gene3D" id="3.40.50.2300">
    <property type="match status" value="1"/>
</dbReference>
<dbReference type="SMART" id="SM00388">
    <property type="entry name" value="HisKA"/>
    <property type="match status" value="1"/>
</dbReference>
<feature type="domain" description="Response regulatory" evidence="9">
    <location>
        <begin position="747"/>
        <end position="863"/>
    </location>
</feature>
<dbReference type="InterPro" id="IPR005467">
    <property type="entry name" value="His_kinase_dom"/>
</dbReference>
<gene>
    <name evidence="10" type="ORF">RY831_00295</name>
</gene>
<proteinExistence type="predicted"/>
<evidence type="ECO:0000256" key="7">
    <source>
        <dbReference type="SAM" id="SignalP"/>
    </source>
</evidence>
<sequence>MKPPSARRPVVRPALRSALSACSCAAMTMALLLCLPIDAAALTKSEYRALFEAAQYNPRQLIRQSETNLRFAEAGIDPAGEINALRGLAAAHHFLSEFDTLARHAARGVELSRGNGDRDALCWFLAYGGLSLYGKGNVDADAALKDANKLFDEAIALGEKYSMPTCLGWVQLARGKIFNAVRLTSDSLAAASKAHALFDSEGDRFGMAAALTDIAAYTLIRNTEKDAEKIREYLQRAANLVDFDTYRLLAAENNLLQGHNEYFLQNLREARARFEKAAAISRGVQYHLLTGLAERELADVAKVEKRFSEAFRHGDVALEMVENHPDKRHYIKALLLRADILAKLNRRSESLGTLDMALSALSRINDPSSTVLYHSRAAEIHADLNDFMEAYRQLDTLREFDARLNALRNQSLADELKVRFDVALTESENARLVAERHEAESRRLALTLGLTLTVVLSIALVGGLVLYMRKRASDARIEMAHQRRLVAAEAEANHAKSEFLANMSHELRSPLNAILGFSRLVTRERELSDEARSNLQTVLRSGEHLYHLINQILDLSKIEAGRMTLNDTVFNLPLLLDELEQMFSLAARQKRLTLTITRAPDLPLYVRADAVKLRQILINLMSNALKFTSEGSVFLHVSRSGPLHLSVTVSDTGPGIAPEELATLGNAFVQAGEGRRSREGTGLGLVICHRFIKLMGGELRMSSELGKGSRFSFEIRIAEIENPGRYAQTQATSGRVIGLVPGQPRYRILVVDDLPDQRRLLRGLLGHLGFDIREAGNGAEAIAVWEEWNPHLIWMDMRMPVLNGMEATRKIKATEQGKATRIIALTASTFEDERDEILDAGCDDFLRKPFQEQALFAHLHQHLGVNFVYEQPPQEKTVEPISIERVAALPAALQEKLAAALGGLDVEAVDSAIGEVRVVDPEVADALFLLAAGFDYGRMLALLPARAETAE</sequence>
<keyword evidence="10" id="KW-0547">Nucleotide-binding</keyword>
<reference evidence="10 11" key="1">
    <citation type="submission" date="2023-10" db="EMBL/GenBank/DDBJ databases">
        <title>Noviherbaspirillum sp. CPCC 100848 genome assembly.</title>
        <authorList>
            <person name="Li X.Y."/>
            <person name="Fang X.M."/>
        </authorList>
    </citation>
    <scope>NUCLEOTIDE SEQUENCE [LARGE SCALE GENOMIC DNA]</scope>
    <source>
        <strain evidence="10 11">CPCC 100848</strain>
    </source>
</reference>
<dbReference type="Pfam" id="PF00072">
    <property type="entry name" value="Response_reg"/>
    <property type="match status" value="1"/>
</dbReference>
<dbReference type="InterPro" id="IPR003594">
    <property type="entry name" value="HATPase_dom"/>
</dbReference>
<keyword evidence="6" id="KW-0812">Transmembrane</keyword>
<evidence type="ECO:0000259" key="8">
    <source>
        <dbReference type="PROSITE" id="PS50109"/>
    </source>
</evidence>
<evidence type="ECO:0000256" key="2">
    <source>
        <dbReference type="ARBA" id="ARBA00012438"/>
    </source>
</evidence>
<dbReference type="InterPro" id="IPR036097">
    <property type="entry name" value="HisK_dim/P_sf"/>
</dbReference>
<dbReference type="Proteomes" id="UP001352263">
    <property type="component" value="Unassembled WGS sequence"/>
</dbReference>
<dbReference type="Gene3D" id="1.10.287.130">
    <property type="match status" value="1"/>
</dbReference>
<feature type="chain" id="PRO_5047338106" description="histidine kinase" evidence="7">
    <location>
        <begin position="40"/>
        <end position="951"/>
    </location>
</feature>
<evidence type="ECO:0000256" key="4">
    <source>
        <dbReference type="ARBA" id="ARBA00023012"/>
    </source>
</evidence>
<accession>A0ABU6J1R8</accession>
<keyword evidence="7" id="KW-0732">Signal</keyword>
<name>A0ABU6J1R8_9BURK</name>
<feature type="signal peptide" evidence="7">
    <location>
        <begin position="1"/>
        <end position="39"/>
    </location>
</feature>
<dbReference type="CDD" id="cd17546">
    <property type="entry name" value="REC_hyHK_CKI1_RcsC-like"/>
    <property type="match status" value="1"/>
</dbReference>
<evidence type="ECO:0000256" key="3">
    <source>
        <dbReference type="ARBA" id="ARBA00022553"/>
    </source>
</evidence>
<dbReference type="PRINTS" id="PR00344">
    <property type="entry name" value="BCTRLSENSOR"/>
</dbReference>
<dbReference type="PANTHER" id="PTHR45339">
    <property type="entry name" value="HYBRID SIGNAL TRANSDUCTION HISTIDINE KINASE J"/>
    <property type="match status" value="1"/>
</dbReference>
<evidence type="ECO:0000259" key="9">
    <source>
        <dbReference type="PROSITE" id="PS50110"/>
    </source>
</evidence>
<evidence type="ECO:0000313" key="10">
    <source>
        <dbReference type="EMBL" id="MEC4717581.1"/>
    </source>
</evidence>
<keyword evidence="4" id="KW-0902">Two-component regulatory system</keyword>
<organism evidence="10 11">
    <name type="scientific">Noviherbaspirillum album</name>
    <dbReference type="NCBI Taxonomy" id="3080276"/>
    <lineage>
        <taxon>Bacteria</taxon>
        <taxon>Pseudomonadati</taxon>
        <taxon>Pseudomonadota</taxon>
        <taxon>Betaproteobacteria</taxon>
        <taxon>Burkholderiales</taxon>
        <taxon>Oxalobacteraceae</taxon>
        <taxon>Noviherbaspirillum</taxon>
    </lineage>
</organism>
<comment type="caution">
    <text evidence="10">The sequence shown here is derived from an EMBL/GenBank/DDBJ whole genome shotgun (WGS) entry which is preliminary data.</text>
</comment>
<keyword evidence="10" id="KW-0067">ATP-binding</keyword>
<protein>
    <recommendedName>
        <fullName evidence="2">histidine kinase</fullName>
        <ecNumber evidence="2">2.7.13.3</ecNumber>
    </recommendedName>
</protein>
<dbReference type="PROSITE" id="PS50110">
    <property type="entry name" value="RESPONSE_REGULATORY"/>
    <property type="match status" value="1"/>
</dbReference>
<evidence type="ECO:0000256" key="5">
    <source>
        <dbReference type="PROSITE-ProRule" id="PRU00169"/>
    </source>
</evidence>
<dbReference type="Gene3D" id="1.25.40.10">
    <property type="entry name" value="Tetratricopeptide repeat domain"/>
    <property type="match status" value="2"/>
</dbReference>
<comment type="catalytic activity">
    <reaction evidence="1">
        <text>ATP + protein L-histidine = ADP + protein N-phospho-L-histidine.</text>
        <dbReference type="EC" id="2.7.13.3"/>
    </reaction>
</comment>
<dbReference type="SMART" id="SM00448">
    <property type="entry name" value="REC"/>
    <property type="match status" value="1"/>
</dbReference>
<dbReference type="RefSeq" id="WP_326504338.1">
    <property type="nucleotide sequence ID" value="NZ_JAWIIV010000001.1"/>
</dbReference>
<dbReference type="InterPro" id="IPR011006">
    <property type="entry name" value="CheY-like_superfamily"/>
</dbReference>
<dbReference type="GO" id="GO:0005524">
    <property type="term" value="F:ATP binding"/>
    <property type="evidence" value="ECO:0007669"/>
    <property type="project" value="UniProtKB-KW"/>
</dbReference>
<dbReference type="SUPFAM" id="SSF52172">
    <property type="entry name" value="CheY-like"/>
    <property type="match status" value="1"/>
</dbReference>
<dbReference type="Pfam" id="PF00512">
    <property type="entry name" value="HisKA"/>
    <property type="match status" value="1"/>
</dbReference>
<dbReference type="CDD" id="cd00082">
    <property type="entry name" value="HisKA"/>
    <property type="match status" value="1"/>
</dbReference>
<feature type="domain" description="Histidine kinase" evidence="8">
    <location>
        <begin position="502"/>
        <end position="719"/>
    </location>
</feature>
<dbReference type="InterPro" id="IPR036890">
    <property type="entry name" value="HATPase_C_sf"/>
</dbReference>
<evidence type="ECO:0000313" key="11">
    <source>
        <dbReference type="Proteomes" id="UP001352263"/>
    </source>
</evidence>
<dbReference type="EMBL" id="JAWIIV010000001">
    <property type="protein sequence ID" value="MEC4717581.1"/>
    <property type="molecule type" value="Genomic_DNA"/>
</dbReference>
<feature type="transmembrane region" description="Helical" evidence="6">
    <location>
        <begin position="444"/>
        <end position="467"/>
    </location>
</feature>
<dbReference type="CDD" id="cd16922">
    <property type="entry name" value="HATPase_EvgS-ArcB-TorS-like"/>
    <property type="match status" value="1"/>
</dbReference>
<dbReference type="EC" id="2.7.13.3" evidence="2"/>
<dbReference type="Pfam" id="PF02518">
    <property type="entry name" value="HATPase_c"/>
    <property type="match status" value="1"/>
</dbReference>
<keyword evidence="6" id="KW-1133">Transmembrane helix</keyword>
<dbReference type="SMART" id="SM00387">
    <property type="entry name" value="HATPase_c"/>
    <property type="match status" value="1"/>
</dbReference>
<dbReference type="PANTHER" id="PTHR45339:SF1">
    <property type="entry name" value="HYBRID SIGNAL TRANSDUCTION HISTIDINE KINASE J"/>
    <property type="match status" value="1"/>
</dbReference>
<dbReference type="Gene3D" id="3.30.565.10">
    <property type="entry name" value="Histidine kinase-like ATPase, C-terminal domain"/>
    <property type="match status" value="1"/>
</dbReference>
<dbReference type="InterPro" id="IPR004358">
    <property type="entry name" value="Sig_transdc_His_kin-like_C"/>
</dbReference>
<dbReference type="InterPro" id="IPR003661">
    <property type="entry name" value="HisK_dim/P_dom"/>
</dbReference>
<feature type="modified residue" description="4-aspartylphosphate" evidence="5">
    <location>
        <position position="796"/>
    </location>
</feature>
<dbReference type="PROSITE" id="PS50109">
    <property type="entry name" value="HIS_KIN"/>
    <property type="match status" value="1"/>
</dbReference>
<dbReference type="InterPro" id="IPR001789">
    <property type="entry name" value="Sig_transdc_resp-reg_receiver"/>
</dbReference>
<dbReference type="SUPFAM" id="SSF47384">
    <property type="entry name" value="Homodimeric domain of signal transducing histidine kinase"/>
    <property type="match status" value="1"/>
</dbReference>
<keyword evidence="6" id="KW-0472">Membrane</keyword>
<evidence type="ECO:0000256" key="1">
    <source>
        <dbReference type="ARBA" id="ARBA00000085"/>
    </source>
</evidence>
<dbReference type="InterPro" id="IPR011990">
    <property type="entry name" value="TPR-like_helical_dom_sf"/>
</dbReference>
<keyword evidence="11" id="KW-1185">Reference proteome</keyword>
<keyword evidence="3 5" id="KW-0597">Phosphoprotein</keyword>
<dbReference type="SUPFAM" id="SSF48452">
    <property type="entry name" value="TPR-like"/>
    <property type="match status" value="1"/>
</dbReference>
<dbReference type="SUPFAM" id="SSF55874">
    <property type="entry name" value="ATPase domain of HSP90 chaperone/DNA topoisomerase II/histidine kinase"/>
    <property type="match status" value="1"/>
</dbReference>